<dbReference type="SMART" id="SM00700">
    <property type="entry name" value="JHBP"/>
    <property type="match status" value="1"/>
</dbReference>
<evidence type="ECO:0000313" key="2">
    <source>
        <dbReference type="EMBL" id="CAG9806935.1"/>
    </source>
</evidence>
<evidence type="ECO:0000256" key="1">
    <source>
        <dbReference type="SAM" id="SignalP"/>
    </source>
</evidence>
<dbReference type="GO" id="GO:0005615">
    <property type="term" value="C:extracellular space"/>
    <property type="evidence" value="ECO:0007669"/>
    <property type="project" value="TreeGrafter"/>
</dbReference>
<keyword evidence="1" id="KW-0732">Signal</keyword>
<dbReference type="OrthoDB" id="8196554at2759"/>
<keyword evidence="3" id="KW-1185">Reference proteome</keyword>
<name>A0A9N9S0J7_9DIPT</name>
<gene>
    <name evidence="2" type="ORF">CHIRRI_LOCUS9788</name>
</gene>
<reference evidence="2" key="1">
    <citation type="submission" date="2022-01" db="EMBL/GenBank/DDBJ databases">
        <authorList>
            <person name="King R."/>
        </authorList>
    </citation>
    <scope>NUCLEOTIDE SEQUENCE</scope>
</reference>
<feature type="chain" id="PRO_5040447731" evidence="1">
    <location>
        <begin position="23"/>
        <end position="238"/>
    </location>
</feature>
<dbReference type="InterPro" id="IPR038606">
    <property type="entry name" value="To_sf"/>
</dbReference>
<dbReference type="EMBL" id="OU895879">
    <property type="protein sequence ID" value="CAG9806935.1"/>
    <property type="molecule type" value="Genomic_DNA"/>
</dbReference>
<reference evidence="2" key="2">
    <citation type="submission" date="2022-10" db="EMBL/GenBank/DDBJ databases">
        <authorList>
            <consortium name="ENA_rothamsted_submissions"/>
            <consortium name="culmorum"/>
            <person name="King R."/>
        </authorList>
    </citation>
    <scope>NUCLEOTIDE SEQUENCE</scope>
</reference>
<organism evidence="2 3">
    <name type="scientific">Chironomus riparius</name>
    <dbReference type="NCBI Taxonomy" id="315576"/>
    <lineage>
        <taxon>Eukaryota</taxon>
        <taxon>Metazoa</taxon>
        <taxon>Ecdysozoa</taxon>
        <taxon>Arthropoda</taxon>
        <taxon>Hexapoda</taxon>
        <taxon>Insecta</taxon>
        <taxon>Pterygota</taxon>
        <taxon>Neoptera</taxon>
        <taxon>Endopterygota</taxon>
        <taxon>Diptera</taxon>
        <taxon>Nematocera</taxon>
        <taxon>Chironomoidea</taxon>
        <taxon>Chironomidae</taxon>
        <taxon>Chironominae</taxon>
        <taxon>Chironomus</taxon>
    </lineage>
</organism>
<evidence type="ECO:0000313" key="3">
    <source>
        <dbReference type="Proteomes" id="UP001153620"/>
    </source>
</evidence>
<dbReference type="PANTHER" id="PTHR11008">
    <property type="entry name" value="PROTEIN TAKEOUT-LIKE PROTEIN"/>
    <property type="match status" value="1"/>
</dbReference>
<dbReference type="Gene3D" id="3.15.10.30">
    <property type="entry name" value="Haemolymph juvenile hormone binding protein"/>
    <property type="match status" value="1"/>
</dbReference>
<feature type="signal peptide" evidence="1">
    <location>
        <begin position="1"/>
        <end position="22"/>
    </location>
</feature>
<dbReference type="InterPro" id="IPR010562">
    <property type="entry name" value="Haemolymph_juvenile_hormone-bd"/>
</dbReference>
<dbReference type="PANTHER" id="PTHR11008:SF32">
    <property type="entry name" value="CIRCADIAN CLOCK-CONTROLLED PROTEIN DAYWAKE-RELATED"/>
    <property type="match status" value="1"/>
</dbReference>
<sequence>MSRLFQYAVLLVILTLCDKILTLPNDIEKCRISDDKCLLKSSNKVLWKYYGGIKEMNLAPLDPFYVDHIKIVQNAGIVTVDAMANKTNILGFSKAKIEKITGFEADKPEILIRAPKLSFSGLYSSIANVLGLTVNGKGTFKVTFNNFVGTFRMKLERYQNNGKTYFKILNSKLTFDISGGEMDIPDQGYLTNVFLNASFDVIIKRSLITVISEEWTKFFEKAVNSVFTKVAIEDMFQA</sequence>
<dbReference type="AlphaFoldDB" id="A0A9N9S0J7"/>
<dbReference type="Proteomes" id="UP001153620">
    <property type="component" value="Chromosome 3"/>
</dbReference>
<dbReference type="Pfam" id="PF06585">
    <property type="entry name" value="JHBP"/>
    <property type="match status" value="1"/>
</dbReference>
<protein>
    <submittedName>
        <fullName evidence="2">Uncharacterized protein</fullName>
    </submittedName>
</protein>
<proteinExistence type="predicted"/>
<accession>A0A9N9S0J7</accession>